<dbReference type="RefSeq" id="WP_308452423.1">
    <property type="nucleotide sequence ID" value="NZ_JAJEQR010000003.1"/>
</dbReference>
<name>A0AAE3E6Y5_9FIRM</name>
<protein>
    <submittedName>
        <fullName evidence="3">Helix-turn-helix transcriptional regulator</fullName>
    </submittedName>
</protein>
<accession>A0AAE3E6Y5</accession>
<dbReference type="InterPro" id="IPR001387">
    <property type="entry name" value="Cro/C1-type_HTH"/>
</dbReference>
<keyword evidence="4" id="KW-1185">Reference proteome</keyword>
<dbReference type="InterPro" id="IPR010982">
    <property type="entry name" value="Lambda_DNA-bd_dom_sf"/>
</dbReference>
<dbReference type="PROSITE" id="PS50943">
    <property type="entry name" value="HTH_CROC1"/>
    <property type="match status" value="1"/>
</dbReference>
<dbReference type="CDD" id="cd00093">
    <property type="entry name" value="HTH_XRE"/>
    <property type="match status" value="1"/>
</dbReference>
<organism evidence="3 4">
    <name type="scientific">Hominifimenecus microfluidus</name>
    <dbReference type="NCBI Taxonomy" id="2885348"/>
    <lineage>
        <taxon>Bacteria</taxon>
        <taxon>Bacillati</taxon>
        <taxon>Bacillota</taxon>
        <taxon>Clostridia</taxon>
        <taxon>Lachnospirales</taxon>
        <taxon>Lachnospiraceae</taxon>
        <taxon>Hominifimenecus</taxon>
    </lineage>
</organism>
<sequence>MPDIGFRIKKKREECGLTQEELAVKLGYKSKTTIAKIENGTNDIVQSKVIAFASALNTTPAYLMGWEDEKEEPKEVKREKESLMDAREEQLLSSFRSLNDLGKDKVMDYAADITTNPRYTIPPTIMRETPVLIAAHNDHANEPGQQDKMHRDAGRMAEELRQRRLERFLQTKKEGDFHD</sequence>
<evidence type="ECO:0000256" key="1">
    <source>
        <dbReference type="ARBA" id="ARBA00023125"/>
    </source>
</evidence>
<dbReference type="Proteomes" id="UP001198182">
    <property type="component" value="Unassembled WGS sequence"/>
</dbReference>
<dbReference type="SMART" id="SM00530">
    <property type="entry name" value="HTH_XRE"/>
    <property type="match status" value="1"/>
</dbReference>
<proteinExistence type="predicted"/>
<dbReference type="EMBL" id="JAJEQR010000003">
    <property type="protein sequence ID" value="MCC2229637.1"/>
    <property type="molecule type" value="Genomic_DNA"/>
</dbReference>
<dbReference type="SUPFAM" id="SSF47413">
    <property type="entry name" value="lambda repressor-like DNA-binding domains"/>
    <property type="match status" value="1"/>
</dbReference>
<feature type="domain" description="HTH cro/C1-type" evidence="2">
    <location>
        <begin position="8"/>
        <end position="63"/>
    </location>
</feature>
<evidence type="ECO:0000259" key="2">
    <source>
        <dbReference type="PROSITE" id="PS50943"/>
    </source>
</evidence>
<evidence type="ECO:0000313" key="4">
    <source>
        <dbReference type="Proteomes" id="UP001198182"/>
    </source>
</evidence>
<dbReference type="Gene3D" id="1.10.260.40">
    <property type="entry name" value="lambda repressor-like DNA-binding domains"/>
    <property type="match status" value="1"/>
</dbReference>
<dbReference type="PANTHER" id="PTHR46558:SF11">
    <property type="entry name" value="HTH-TYPE TRANSCRIPTIONAL REGULATOR XRE"/>
    <property type="match status" value="1"/>
</dbReference>
<evidence type="ECO:0000313" key="3">
    <source>
        <dbReference type="EMBL" id="MCC2229637.1"/>
    </source>
</evidence>
<dbReference type="Pfam" id="PF01381">
    <property type="entry name" value="HTH_3"/>
    <property type="match status" value="1"/>
</dbReference>
<dbReference type="GO" id="GO:0003677">
    <property type="term" value="F:DNA binding"/>
    <property type="evidence" value="ECO:0007669"/>
    <property type="project" value="UniProtKB-KW"/>
</dbReference>
<reference evidence="3" key="1">
    <citation type="submission" date="2021-10" db="EMBL/GenBank/DDBJ databases">
        <title>Anaerobic single-cell dispensing facilitates the cultivation of human gut bacteria.</title>
        <authorList>
            <person name="Afrizal A."/>
        </authorList>
    </citation>
    <scope>NUCLEOTIDE SEQUENCE</scope>
    <source>
        <strain evidence="3">CLA-AA-H215</strain>
    </source>
</reference>
<gene>
    <name evidence="3" type="ORF">LKD81_01295</name>
</gene>
<dbReference type="AlphaFoldDB" id="A0AAE3E6Y5"/>
<comment type="caution">
    <text evidence="3">The sequence shown here is derived from an EMBL/GenBank/DDBJ whole genome shotgun (WGS) entry which is preliminary data.</text>
</comment>
<keyword evidence="1" id="KW-0238">DNA-binding</keyword>
<dbReference type="PANTHER" id="PTHR46558">
    <property type="entry name" value="TRACRIPTIONAL REGULATORY PROTEIN-RELATED-RELATED"/>
    <property type="match status" value="1"/>
</dbReference>